<dbReference type="PANTHER" id="PTHR38042">
    <property type="entry name" value="UROPORPHYRINOGEN-III SYNTHASE, CHLOROPLASTIC"/>
    <property type="match status" value="1"/>
</dbReference>
<keyword evidence="4 9" id="KW-0456">Lyase</keyword>
<dbReference type="GO" id="GO:0004852">
    <property type="term" value="F:uroporphyrinogen-III synthase activity"/>
    <property type="evidence" value="ECO:0007669"/>
    <property type="project" value="UniProtKB-UniRule"/>
</dbReference>
<protein>
    <recommendedName>
        <fullName evidence="7 9">Uroporphyrinogen-III synthase</fullName>
        <ecNumber evidence="3 9">4.2.1.75</ecNumber>
    </recommendedName>
</protein>
<dbReference type="Gene3D" id="3.40.50.10090">
    <property type="match status" value="2"/>
</dbReference>
<evidence type="ECO:0000256" key="3">
    <source>
        <dbReference type="ARBA" id="ARBA00013109"/>
    </source>
</evidence>
<feature type="domain" description="Tetrapyrrole biosynthesis uroporphyrinogen III synthase" evidence="10">
    <location>
        <begin position="35"/>
        <end position="259"/>
    </location>
</feature>
<evidence type="ECO:0000256" key="5">
    <source>
        <dbReference type="ARBA" id="ARBA00023244"/>
    </source>
</evidence>
<dbReference type="SUPFAM" id="SSF69618">
    <property type="entry name" value="HemD-like"/>
    <property type="match status" value="1"/>
</dbReference>
<proteinExistence type="inferred from homology"/>
<evidence type="ECO:0000256" key="1">
    <source>
        <dbReference type="ARBA" id="ARBA00004772"/>
    </source>
</evidence>
<dbReference type="EMBL" id="FPBV01000012">
    <property type="protein sequence ID" value="SFU89176.1"/>
    <property type="molecule type" value="Genomic_DNA"/>
</dbReference>
<dbReference type="Pfam" id="PF02602">
    <property type="entry name" value="HEM4"/>
    <property type="match status" value="1"/>
</dbReference>
<evidence type="ECO:0000313" key="12">
    <source>
        <dbReference type="Proteomes" id="UP000183508"/>
    </source>
</evidence>
<keyword evidence="5 9" id="KW-0627">Porphyrin biosynthesis</keyword>
<reference evidence="12" key="1">
    <citation type="submission" date="2016-10" db="EMBL/GenBank/DDBJ databases">
        <authorList>
            <person name="Varghese N."/>
        </authorList>
    </citation>
    <scope>NUCLEOTIDE SEQUENCE [LARGE SCALE GENOMIC DNA]</scope>
    <source>
        <strain evidence="12">DSM 17980</strain>
    </source>
</reference>
<accession>A0A1I7JVP0</accession>
<evidence type="ECO:0000256" key="7">
    <source>
        <dbReference type="ARBA" id="ARBA00040167"/>
    </source>
</evidence>
<comment type="catalytic activity">
    <reaction evidence="8 9">
        <text>hydroxymethylbilane = uroporphyrinogen III + H2O</text>
        <dbReference type="Rhea" id="RHEA:18965"/>
        <dbReference type="ChEBI" id="CHEBI:15377"/>
        <dbReference type="ChEBI" id="CHEBI:57308"/>
        <dbReference type="ChEBI" id="CHEBI:57845"/>
        <dbReference type="EC" id="4.2.1.75"/>
    </reaction>
</comment>
<dbReference type="InterPro" id="IPR039793">
    <property type="entry name" value="UROS/Hem4"/>
</dbReference>
<evidence type="ECO:0000313" key="11">
    <source>
        <dbReference type="EMBL" id="SFU89176.1"/>
    </source>
</evidence>
<dbReference type="InterPro" id="IPR003754">
    <property type="entry name" value="4pyrrol_synth_uPrphyn_synth"/>
</dbReference>
<evidence type="ECO:0000256" key="4">
    <source>
        <dbReference type="ARBA" id="ARBA00023239"/>
    </source>
</evidence>
<dbReference type="GO" id="GO:0006780">
    <property type="term" value="P:uroporphyrinogen III biosynthetic process"/>
    <property type="evidence" value="ECO:0007669"/>
    <property type="project" value="UniProtKB-UniRule"/>
</dbReference>
<dbReference type="STRING" id="392015.SAMN05421543_11223"/>
<evidence type="ECO:0000256" key="6">
    <source>
        <dbReference type="ARBA" id="ARBA00037589"/>
    </source>
</evidence>
<comment type="function">
    <text evidence="6 9">Catalyzes cyclization of the linear tetrapyrrole, hydroxymethylbilane, to the macrocyclic uroporphyrinogen III.</text>
</comment>
<dbReference type="InterPro" id="IPR036108">
    <property type="entry name" value="4pyrrol_syn_uPrphyn_synt_sf"/>
</dbReference>
<dbReference type="Proteomes" id="UP000183508">
    <property type="component" value="Unassembled WGS sequence"/>
</dbReference>
<dbReference type="CDD" id="cd06578">
    <property type="entry name" value="HemD"/>
    <property type="match status" value="1"/>
</dbReference>
<gene>
    <name evidence="11" type="ORF">SAMN05421543_11223</name>
</gene>
<dbReference type="AlphaFoldDB" id="A0A1I7JVP0"/>
<sequence length="284" mass="30062">MDEPAVWSGEDGGRGGRPLQGWTVAITRPEGQGEALARRVEALGGRAWLAPLLAIDRFPDRLLPALRRWGDWDALVITSANAARALAEALALTGRADAPRPVACYAVGRASAAAVARAGLTAEVPEGVRTGADLADVLVQRWAGRRLRVLYIHGELADPNFAARLAEAGADVTAVCAYRTRETVADVAAWRRVLAASPHLAVTLYSPSAVRAWLRQLQPLLLESGRTVAFVCVGPTTARAAREAGLADVWMAPASHDDGVAEALAAVAARGGHKPRRNEEGERT</sequence>
<dbReference type="RefSeq" id="WP_074952995.1">
    <property type="nucleotide sequence ID" value="NZ_FPBV01000012.1"/>
</dbReference>
<evidence type="ECO:0000259" key="10">
    <source>
        <dbReference type="Pfam" id="PF02602"/>
    </source>
</evidence>
<dbReference type="GO" id="GO:0006782">
    <property type="term" value="P:protoporphyrinogen IX biosynthetic process"/>
    <property type="evidence" value="ECO:0007669"/>
    <property type="project" value="UniProtKB-UniRule"/>
</dbReference>
<name>A0A1I7JVP0_9BACL</name>
<dbReference type="UniPathway" id="UPA00251">
    <property type="reaction ID" value="UER00320"/>
</dbReference>
<dbReference type="EC" id="4.2.1.75" evidence="3 9"/>
<comment type="similarity">
    <text evidence="2 9">Belongs to the uroporphyrinogen-III synthase family.</text>
</comment>
<keyword evidence="12" id="KW-1185">Reference proteome</keyword>
<dbReference type="PANTHER" id="PTHR38042:SF1">
    <property type="entry name" value="UROPORPHYRINOGEN-III SYNTHASE, CHLOROPLASTIC"/>
    <property type="match status" value="1"/>
</dbReference>
<evidence type="ECO:0000256" key="8">
    <source>
        <dbReference type="ARBA" id="ARBA00048617"/>
    </source>
</evidence>
<comment type="pathway">
    <text evidence="1 9">Porphyrin-containing compound metabolism; protoporphyrin-IX biosynthesis; coproporphyrinogen-III from 5-aminolevulinate: step 3/4.</text>
</comment>
<evidence type="ECO:0000256" key="2">
    <source>
        <dbReference type="ARBA" id="ARBA00008133"/>
    </source>
</evidence>
<evidence type="ECO:0000256" key="9">
    <source>
        <dbReference type="RuleBase" id="RU366031"/>
    </source>
</evidence>
<organism evidence="11 12">
    <name type="scientific">Alicyclobacillus macrosporangiidus</name>
    <dbReference type="NCBI Taxonomy" id="392015"/>
    <lineage>
        <taxon>Bacteria</taxon>
        <taxon>Bacillati</taxon>
        <taxon>Bacillota</taxon>
        <taxon>Bacilli</taxon>
        <taxon>Bacillales</taxon>
        <taxon>Alicyclobacillaceae</taxon>
        <taxon>Alicyclobacillus</taxon>
    </lineage>
</organism>